<feature type="domain" description="AMP-dependent synthetase/ligase" evidence="2">
    <location>
        <begin position="42"/>
        <end position="148"/>
    </location>
</feature>
<evidence type="ECO:0000259" key="2">
    <source>
        <dbReference type="Pfam" id="PF00501"/>
    </source>
</evidence>
<protein>
    <submittedName>
        <fullName evidence="3">Chorismate-binding protein</fullName>
    </submittedName>
</protein>
<dbReference type="InterPro" id="IPR000873">
    <property type="entry name" value="AMP-dep_synth/lig_dom"/>
</dbReference>
<accession>A0A931AWD7</accession>
<proteinExistence type="predicted"/>
<dbReference type="GO" id="GO:0008909">
    <property type="term" value="F:isochorismate synthase activity"/>
    <property type="evidence" value="ECO:0007669"/>
    <property type="project" value="TreeGrafter"/>
</dbReference>
<evidence type="ECO:0000313" key="4">
    <source>
        <dbReference type="Proteomes" id="UP000637757"/>
    </source>
</evidence>
<dbReference type="Pfam" id="PF00425">
    <property type="entry name" value="Chorismate_bind"/>
    <property type="match status" value="1"/>
</dbReference>
<organism evidence="3 4">
    <name type="scientific">Enterococcus lacertideformus</name>
    <dbReference type="NCBI Taxonomy" id="2771493"/>
    <lineage>
        <taxon>Bacteria</taxon>
        <taxon>Bacillati</taxon>
        <taxon>Bacillota</taxon>
        <taxon>Bacilli</taxon>
        <taxon>Lactobacillales</taxon>
        <taxon>Enterococcaceae</taxon>
        <taxon>Enterococcus</taxon>
    </lineage>
</organism>
<dbReference type="GO" id="GO:0009697">
    <property type="term" value="P:salicylic acid biosynthetic process"/>
    <property type="evidence" value="ECO:0007669"/>
    <property type="project" value="TreeGrafter"/>
</dbReference>
<dbReference type="PANTHER" id="PTHR42839:SF1">
    <property type="entry name" value="ISOCHORISMATE SYNTHASE MENF"/>
    <property type="match status" value="1"/>
</dbReference>
<dbReference type="EMBL" id="JADAKE010000016">
    <property type="protein sequence ID" value="MBF8808060.1"/>
    <property type="molecule type" value="Genomic_DNA"/>
</dbReference>
<dbReference type="SUPFAM" id="SSF56322">
    <property type="entry name" value="ADC synthase"/>
    <property type="match status" value="1"/>
</dbReference>
<dbReference type="InterPro" id="IPR005801">
    <property type="entry name" value="ADC_synthase"/>
</dbReference>
<dbReference type="Pfam" id="PF00501">
    <property type="entry name" value="AMP-binding"/>
    <property type="match status" value="1"/>
</dbReference>
<comment type="caution">
    <text evidence="3">The sequence shown here is derived from an EMBL/GenBank/DDBJ whole genome shotgun (WGS) entry which is preliminary data.</text>
</comment>
<reference evidence="3" key="1">
    <citation type="submission" date="2020-09" db="EMBL/GenBank/DDBJ databases">
        <title>Genomic insights into the novelty and pathogenicity of a unique biofilm-forming Enterococcus sp. bacteria (Enterococcus lacertideformus) identified in reptiles.</title>
        <authorList>
            <person name="Agius J.E."/>
            <person name="Phalen D.N."/>
            <person name="Rose K."/>
            <person name="Eden J.-S."/>
        </authorList>
    </citation>
    <scope>NUCLEOTIDE SEQUENCE</scope>
    <source>
        <strain evidence="3">PHRS 0518</strain>
    </source>
</reference>
<sequence length="259" mass="29610">MQLSFIIQWMKHKKDEMHLQKNESPILISFQSFHNQMPKSWLQQQASLHPNQIALYSIEGDLTFSELNHDVQKYAYYFDRFFANKQQQSKRIAILSNNDTKMYFTILALWELGMEIQFLNTRLTKDELIYQLADAKTPFMITELYESTVFGNVSILPFPTKVIKELHPSPALGGEPKQLSMTWLADKEPTGRGLYGGPIGWCDLMTDNGEFAVGIRSGVISQTNVLLYAGCGIVPESTPEAEYLETALKFQPMLRGVKE</sequence>
<evidence type="ECO:0000313" key="3">
    <source>
        <dbReference type="EMBL" id="MBF8808060.1"/>
    </source>
</evidence>
<evidence type="ECO:0000259" key="1">
    <source>
        <dbReference type="Pfam" id="PF00425"/>
    </source>
</evidence>
<dbReference type="PANTHER" id="PTHR42839">
    <property type="entry name" value="ISOCHORISMATE SYNTHASE ENTC"/>
    <property type="match status" value="1"/>
</dbReference>
<dbReference type="AlphaFoldDB" id="A0A931AWD7"/>
<dbReference type="InterPro" id="IPR015890">
    <property type="entry name" value="Chorismate_C"/>
</dbReference>
<name>A0A931AWD7_9ENTE</name>
<dbReference type="Proteomes" id="UP000637757">
    <property type="component" value="Unassembled WGS sequence"/>
</dbReference>
<dbReference type="Gene3D" id="3.60.120.10">
    <property type="entry name" value="Anthranilate synthase"/>
    <property type="match status" value="1"/>
</dbReference>
<keyword evidence="4" id="KW-1185">Reference proteome</keyword>
<gene>
    <name evidence="3" type="ORF">IC227_06655</name>
</gene>
<feature type="domain" description="Chorismate-utilising enzyme C-terminal" evidence="1">
    <location>
        <begin position="159"/>
        <end position="249"/>
    </location>
</feature>
<dbReference type="SUPFAM" id="SSF56801">
    <property type="entry name" value="Acetyl-CoA synthetase-like"/>
    <property type="match status" value="1"/>
</dbReference>